<evidence type="ECO:0000313" key="3">
    <source>
        <dbReference type="Proteomes" id="UP001591681"/>
    </source>
</evidence>
<feature type="region of interest" description="Disordered" evidence="1">
    <location>
        <begin position="160"/>
        <end position="210"/>
    </location>
</feature>
<gene>
    <name evidence="2" type="ORF">ACEWY4_022145</name>
</gene>
<protein>
    <submittedName>
        <fullName evidence="2">Uncharacterized protein</fullName>
    </submittedName>
</protein>
<feature type="compositionally biased region" description="Polar residues" evidence="1">
    <location>
        <begin position="289"/>
        <end position="299"/>
    </location>
</feature>
<keyword evidence="3" id="KW-1185">Reference proteome</keyword>
<feature type="region of interest" description="Disordered" evidence="1">
    <location>
        <begin position="247"/>
        <end position="299"/>
    </location>
</feature>
<feature type="compositionally biased region" description="Gly residues" evidence="1">
    <location>
        <begin position="114"/>
        <end position="126"/>
    </location>
</feature>
<reference evidence="2 3" key="1">
    <citation type="submission" date="2024-09" db="EMBL/GenBank/DDBJ databases">
        <title>A chromosome-level genome assembly of Gray's grenadier anchovy, Coilia grayii.</title>
        <authorList>
            <person name="Fu Z."/>
        </authorList>
    </citation>
    <scope>NUCLEOTIDE SEQUENCE [LARGE SCALE GENOMIC DNA]</scope>
    <source>
        <strain evidence="2">G4</strain>
        <tissue evidence="2">Muscle</tissue>
    </source>
</reference>
<accession>A0ABD1J562</accession>
<sequence length="488" mass="49853">MAACALNGPVMMNANNMKGESSPRTGRPVLPVPDRSTFSPLLVSASPYSPGSASPGSPGPPPSFVFPPVASPSGPRARSPCRHPDTLGVNVGNRIRRLSSPCRNRFGSEEDDSGGGGGGGSVGGAPNGEIKRTVQIVQIHRELQNVEVNKKVGLFEAQISDLRAQVETQRSPRVPRRTSSSSSSTLSPGLGLGPSPASPPGKPCPGGVPTPLWMDCPPSVPNQLQNGRGGCLSPEGLAAGAAAAGAGAGAASAEEEDDKKRPQDRSNSEAAAADPNTEQRGRGPHVNKSAETWTGCDSSAQSAGTISLLGVGSHLPTDEDLAAARAKALLLQPARKGGGEATEAQAQAADGARPEVRVLAVAGAGASGGEGVCPELGTIPAVIITDHGMETGGEGSVGEPQPQASPTANRSLRKLSSSSASSTGFSSSWEESEDDISSDPERVEGRSPALLQTQQKAVRLTRLLLSPNTCVYPFAPFSNFSLSKHPFD</sequence>
<feature type="compositionally biased region" description="Pro residues" evidence="1">
    <location>
        <begin position="196"/>
        <end position="208"/>
    </location>
</feature>
<feature type="region of interest" description="Disordered" evidence="1">
    <location>
        <begin position="1"/>
        <end position="128"/>
    </location>
</feature>
<evidence type="ECO:0000256" key="1">
    <source>
        <dbReference type="SAM" id="MobiDB-lite"/>
    </source>
</evidence>
<organism evidence="2 3">
    <name type="scientific">Coilia grayii</name>
    <name type="common">Gray's grenadier anchovy</name>
    <dbReference type="NCBI Taxonomy" id="363190"/>
    <lineage>
        <taxon>Eukaryota</taxon>
        <taxon>Metazoa</taxon>
        <taxon>Chordata</taxon>
        <taxon>Craniata</taxon>
        <taxon>Vertebrata</taxon>
        <taxon>Euteleostomi</taxon>
        <taxon>Actinopterygii</taxon>
        <taxon>Neopterygii</taxon>
        <taxon>Teleostei</taxon>
        <taxon>Clupei</taxon>
        <taxon>Clupeiformes</taxon>
        <taxon>Clupeoidei</taxon>
        <taxon>Engraulidae</taxon>
        <taxon>Coilinae</taxon>
        <taxon>Coilia</taxon>
    </lineage>
</organism>
<proteinExistence type="predicted"/>
<feature type="compositionally biased region" description="Low complexity" evidence="1">
    <location>
        <begin position="66"/>
        <end position="75"/>
    </location>
</feature>
<feature type="compositionally biased region" description="Low complexity" evidence="1">
    <location>
        <begin position="177"/>
        <end position="195"/>
    </location>
</feature>
<feature type="compositionally biased region" description="Basic and acidic residues" evidence="1">
    <location>
        <begin position="258"/>
        <end position="267"/>
    </location>
</feature>
<dbReference type="Proteomes" id="UP001591681">
    <property type="component" value="Unassembled WGS sequence"/>
</dbReference>
<dbReference type="EMBL" id="JBHFQA010000019">
    <property type="protein sequence ID" value="KAL2082327.1"/>
    <property type="molecule type" value="Genomic_DNA"/>
</dbReference>
<comment type="caution">
    <text evidence="2">The sequence shown here is derived from an EMBL/GenBank/DDBJ whole genome shotgun (WGS) entry which is preliminary data.</text>
</comment>
<evidence type="ECO:0000313" key="2">
    <source>
        <dbReference type="EMBL" id="KAL2082327.1"/>
    </source>
</evidence>
<feature type="compositionally biased region" description="Low complexity" evidence="1">
    <location>
        <begin position="43"/>
        <end position="56"/>
    </location>
</feature>
<name>A0ABD1J562_9TELE</name>
<feature type="compositionally biased region" description="Polar residues" evidence="1">
    <location>
        <begin position="13"/>
        <end position="24"/>
    </location>
</feature>
<feature type="region of interest" description="Disordered" evidence="1">
    <location>
        <begin position="388"/>
        <end position="450"/>
    </location>
</feature>
<feature type="compositionally biased region" description="Low complexity" evidence="1">
    <location>
        <begin position="416"/>
        <end position="429"/>
    </location>
</feature>
<dbReference type="AlphaFoldDB" id="A0ABD1J562"/>